<dbReference type="InterPro" id="IPR036265">
    <property type="entry name" value="HIT-like_sf"/>
</dbReference>
<evidence type="ECO:0000313" key="4">
    <source>
        <dbReference type="Proteomes" id="UP000283087"/>
    </source>
</evidence>
<dbReference type="PROSITE" id="PS51084">
    <property type="entry name" value="HIT_2"/>
    <property type="match status" value="1"/>
</dbReference>
<feature type="domain" description="HIT" evidence="2">
    <location>
        <begin position="41"/>
        <end position="109"/>
    </location>
</feature>
<evidence type="ECO:0000256" key="1">
    <source>
        <dbReference type="PROSITE-ProRule" id="PRU00464"/>
    </source>
</evidence>
<protein>
    <submittedName>
        <fullName evidence="3">HIT domain-containing protein</fullName>
    </submittedName>
</protein>
<dbReference type="PIRSF" id="PIRSF000714">
    <property type="entry name" value="HIT"/>
    <property type="match status" value="1"/>
</dbReference>
<evidence type="ECO:0000313" key="3">
    <source>
        <dbReference type="EMBL" id="RTE64607.1"/>
    </source>
</evidence>
<accession>A0A430KMA3</accession>
<dbReference type="Proteomes" id="UP000283087">
    <property type="component" value="Unassembled WGS sequence"/>
</dbReference>
<dbReference type="AlphaFoldDB" id="A0A430KMA3"/>
<sequence length="151" mass="17197">MDELALEFELDARLDNDCIILGDFPLSRLLLMNDAQYPWFILVPRRAGMSEIYHLSLADQTQLLHESSFLSETIHDVFAADKINIGAIGNMVNQLHIHHVVRYKNDAAWPAPVWGAHPAKPYATEQVQEIHRKLQLMMPPEVNFVAQDLIG</sequence>
<dbReference type="Pfam" id="PF01230">
    <property type="entry name" value="HIT"/>
    <property type="match status" value="1"/>
</dbReference>
<comment type="caution">
    <text evidence="1">Lacks conserved residue(s) required for the propagation of feature annotation.</text>
</comment>
<dbReference type="InterPro" id="IPR011146">
    <property type="entry name" value="HIT-like"/>
</dbReference>
<organism evidence="3 4">
    <name type="scientific">Amphritea opalescens</name>
    <dbReference type="NCBI Taxonomy" id="2490544"/>
    <lineage>
        <taxon>Bacteria</taxon>
        <taxon>Pseudomonadati</taxon>
        <taxon>Pseudomonadota</taxon>
        <taxon>Gammaproteobacteria</taxon>
        <taxon>Oceanospirillales</taxon>
        <taxon>Oceanospirillaceae</taxon>
        <taxon>Amphritea</taxon>
    </lineage>
</organism>
<dbReference type="Gene3D" id="3.30.428.10">
    <property type="entry name" value="HIT-like"/>
    <property type="match status" value="1"/>
</dbReference>
<comment type="caution">
    <text evidence="3">The sequence shown here is derived from an EMBL/GenBank/DDBJ whole genome shotgun (WGS) entry which is preliminary data.</text>
</comment>
<dbReference type="OrthoDB" id="9799145at2"/>
<evidence type="ECO:0000259" key="2">
    <source>
        <dbReference type="PROSITE" id="PS51084"/>
    </source>
</evidence>
<gene>
    <name evidence="3" type="ORF">EH243_16785</name>
</gene>
<name>A0A430KMA3_9GAMM</name>
<dbReference type="InterPro" id="IPR026026">
    <property type="entry name" value="HIT_Hint"/>
</dbReference>
<dbReference type="RefSeq" id="WP_126159809.1">
    <property type="nucleotide sequence ID" value="NZ_RQXW01000020.1"/>
</dbReference>
<dbReference type="EMBL" id="RQXW01000020">
    <property type="protein sequence ID" value="RTE64607.1"/>
    <property type="molecule type" value="Genomic_DNA"/>
</dbReference>
<proteinExistence type="predicted"/>
<dbReference type="GO" id="GO:0003824">
    <property type="term" value="F:catalytic activity"/>
    <property type="evidence" value="ECO:0007669"/>
    <property type="project" value="InterPro"/>
</dbReference>
<dbReference type="SUPFAM" id="SSF54197">
    <property type="entry name" value="HIT-like"/>
    <property type="match status" value="1"/>
</dbReference>
<keyword evidence="4" id="KW-1185">Reference proteome</keyword>
<reference evidence="3 4" key="1">
    <citation type="submission" date="2018-11" db="EMBL/GenBank/DDBJ databases">
        <title>The draft genome sequence of Amphritea opalescens ANRC-JH13T.</title>
        <authorList>
            <person name="Fang Z."/>
            <person name="Zhang Y."/>
            <person name="Han X."/>
        </authorList>
    </citation>
    <scope>NUCLEOTIDE SEQUENCE [LARGE SCALE GENOMIC DNA]</scope>
    <source>
        <strain evidence="3 4">ANRC-JH13</strain>
    </source>
</reference>